<keyword evidence="2" id="KW-1185">Reference proteome</keyword>
<dbReference type="Proteomes" id="UP000676967">
    <property type="component" value="Chromosome"/>
</dbReference>
<accession>A0ABM7LZM0</accession>
<evidence type="ECO:0000313" key="1">
    <source>
        <dbReference type="EMBL" id="BCJ44772.1"/>
    </source>
</evidence>
<reference evidence="1 2" key="1">
    <citation type="submission" date="2020-08" db="EMBL/GenBank/DDBJ databases">
        <title>Whole genome shotgun sequence of Actinoplanes ianthinogenes NBRC 13996.</title>
        <authorList>
            <person name="Komaki H."/>
            <person name="Tamura T."/>
        </authorList>
    </citation>
    <scope>NUCLEOTIDE SEQUENCE [LARGE SCALE GENOMIC DNA]</scope>
    <source>
        <strain evidence="1 2">NBRC 13996</strain>
    </source>
</reference>
<dbReference type="SUPFAM" id="SSF50346">
    <property type="entry name" value="PRC-barrel domain"/>
    <property type="match status" value="1"/>
</dbReference>
<organism evidence="1 2">
    <name type="scientific">Actinoplanes ianthinogenes</name>
    <dbReference type="NCBI Taxonomy" id="122358"/>
    <lineage>
        <taxon>Bacteria</taxon>
        <taxon>Bacillati</taxon>
        <taxon>Actinomycetota</taxon>
        <taxon>Actinomycetes</taxon>
        <taxon>Micromonosporales</taxon>
        <taxon>Micromonosporaceae</taxon>
        <taxon>Actinoplanes</taxon>
    </lineage>
</organism>
<dbReference type="InterPro" id="IPR011033">
    <property type="entry name" value="PRC_barrel-like_sf"/>
</dbReference>
<gene>
    <name evidence="1" type="ORF">Aiant_54290</name>
</gene>
<sequence>MHQAMTEKAEDLGEPVAYLVLREGVPVYAPSGDTVGTVDHVLADEHEDVFHGLLLSTPDGPRFAAGDKVAGLYENGVILTEPADHLPRPTGDLPEAHPDSNLKRAWNWLVKPH</sequence>
<protein>
    <recommendedName>
        <fullName evidence="3">PRC-barrel domain-containing protein</fullName>
    </recommendedName>
</protein>
<evidence type="ECO:0008006" key="3">
    <source>
        <dbReference type="Google" id="ProtNLM"/>
    </source>
</evidence>
<evidence type="ECO:0000313" key="2">
    <source>
        <dbReference type="Proteomes" id="UP000676967"/>
    </source>
</evidence>
<proteinExistence type="predicted"/>
<name>A0ABM7LZM0_9ACTN</name>
<dbReference type="EMBL" id="AP023356">
    <property type="protein sequence ID" value="BCJ44772.1"/>
    <property type="molecule type" value="Genomic_DNA"/>
</dbReference>